<dbReference type="EMBL" id="CADCTR010001013">
    <property type="protein sequence ID" value="CAA9277205.1"/>
    <property type="molecule type" value="Genomic_DNA"/>
</dbReference>
<dbReference type="AlphaFoldDB" id="A0A6J4JF35"/>
<sequence>GAGDDGAGHRAGGAGDEVVARRVELAHQEGAAGLVVLDAV</sequence>
<protein>
    <submittedName>
        <fullName evidence="1">Uncharacterized protein</fullName>
    </submittedName>
</protein>
<gene>
    <name evidence="1" type="ORF">AVDCRST_MAG93-2955</name>
</gene>
<accession>A0A6J4JF35</accession>
<reference evidence="1" key="1">
    <citation type="submission" date="2020-02" db="EMBL/GenBank/DDBJ databases">
        <authorList>
            <person name="Meier V. D."/>
        </authorList>
    </citation>
    <scope>NUCLEOTIDE SEQUENCE</scope>
    <source>
        <strain evidence="1">AVDCRST_MAG93</strain>
    </source>
</reference>
<name>A0A6J4JF35_9CHLR</name>
<feature type="non-terminal residue" evidence="1">
    <location>
        <position position="1"/>
    </location>
</feature>
<organism evidence="1">
    <name type="scientific">uncultured Chloroflexia bacterium</name>
    <dbReference type="NCBI Taxonomy" id="1672391"/>
    <lineage>
        <taxon>Bacteria</taxon>
        <taxon>Bacillati</taxon>
        <taxon>Chloroflexota</taxon>
        <taxon>Chloroflexia</taxon>
        <taxon>environmental samples</taxon>
    </lineage>
</organism>
<evidence type="ECO:0000313" key="1">
    <source>
        <dbReference type="EMBL" id="CAA9277205.1"/>
    </source>
</evidence>
<feature type="non-terminal residue" evidence="1">
    <location>
        <position position="40"/>
    </location>
</feature>
<proteinExistence type="predicted"/>